<gene>
    <name evidence="3" type="ORF">LY89DRAFT_673020</name>
</gene>
<organism evidence="3 4">
    <name type="scientific">Mollisia scopiformis</name>
    <name type="common">Conifer needle endophyte fungus</name>
    <name type="synonym">Phialocephala scopiformis</name>
    <dbReference type="NCBI Taxonomy" id="149040"/>
    <lineage>
        <taxon>Eukaryota</taxon>
        <taxon>Fungi</taxon>
        <taxon>Dikarya</taxon>
        <taxon>Ascomycota</taxon>
        <taxon>Pezizomycotina</taxon>
        <taxon>Leotiomycetes</taxon>
        <taxon>Helotiales</taxon>
        <taxon>Mollisiaceae</taxon>
        <taxon>Mollisia</taxon>
    </lineage>
</organism>
<dbReference type="OrthoDB" id="2985014at2759"/>
<keyword evidence="1" id="KW-0175">Coiled coil</keyword>
<evidence type="ECO:0000256" key="1">
    <source>
        <dbReference type="SAM" id="Coils"/>
    </source>
</evidence>
<dbReference type="KEGG" id="psco:LY89DRAFT_673020"/>
<feature type="compositionally biased region" description="Polar residues" evidence="2">
    <location>
        <begin position="129"/>
        <end position="140"/>
    </location>
</feature>
<evidence type="ECO:0000313" key="4">
    <source>
        <dbReference type="Proteomes" id="UP000070700"/>
    </source>
</evidence>
<proteinExistence type="predicted"/>
<dbReference type="Proteomes" id="UP000070700">
    <property type="component" value="Unassembled WGS sequence"/>
</dbReference>
<dbReference type="Pfam" id="PF11905">
    <property type="entry name" value="DUF3425"/>
    <property type="match status" value="1"/>
</dbReference>
<evidence type="ECO:0000256" key="2">
    <source>
        <dbReference type="SAM" id="MobiDB-lite"/>
    </source>
</evidence>
<feature type="coiled-coil region" evidence="1">
    <location>
        <begin position="49"/>
        <end position="103"/>
    </location>
</feature>
<reference evidence="3 4" key="1">
    <citation type="submission" date="2015-10" db="EMBL/GenBank/DDBJ databases">
        <title>Full genome of DAOMC 229536 Phialocephala scopiformis, a fungal endophyte of spruce producing the potent anti-insectan compound rugulosin.</title>
        <authorList>
            <consortium name="DOE Joint Genome Institute"/>
            <person name="Walker A.K."/>
            <person name="Frasz S.L."/>
            <person name="Seifert K.A."/>
            <person name="Miller J.D."/>
            <person name="Mondo S.J."/>
            <person name="Labutti K."/>
            <person name="Lipzen A."/>
            <person name="Dockter R."/>
            <person name="Kennedy M."/>
            <person name="Grigoriev I.V."/>
            <person name="Spatafora J.W."/>
        </authorList>
    </citation>
    <scope>NUCLEOTIDE SEQUENCE [LARGE SCALE GENOMIC DNA]</scope>
    <source>
        <strain evidence="3 4">CBS 120377</strain>
    </source>
</reference>
<name>A0A194WYZ4_MOLSC</name>
<dbReference type="InParanoid" id="A0A194WYZ4"/>
<evidence type="ECO:0000313" key="3">
    <source>
        <dbReference type="EMBL" id="KUJ12914.1"/>
    </source>
</evidence>
<dbReference type="PANTHER" id="PTHR37012">
    <property type="entry name" value="B-ZIP TRANSCRIPTION FACTOR (EUROFUNG)-RELATED"/>
    <property type="match status" value="1"/>
</dbReference>
<sequence>MDVEAIDKGSAGKAGRKPSSSGPRSIAALSAEQIARKRATDRACQRVFRQKRRERVEQLEARYKELLRNAPDKAELQAAKQRGIELEEELKRLRAVLDKRKAELGIELTEPSQSSLTVVPNPTPRPSFRDSQAVKSSVSTPKPYLPAVSKSEPDQSTSIGSALIQDSSSGSIWPTTVATDDRPHLSLRPSAQVQRRVSINDVDTVELRSTPLITSPDRKQRPATYFMRQPCLHEWEIPPALRSPSTPIDKILYGMVQHQRALSKKGIHSIELAGPRNPSMTALVAPEQSATVHTVARVISDLLNKITYRTFVDKLGAFLVIYPIYQWLIMQSYETYHNLPSWLLPLLSQRTTPHPIWIIAVGTPTLRDVIIANQEKYDTEEFQFLFVASINVNWPHGLEAALSRKHGGIAASKAFWDHARDLKNWTLDEPFQSRYPELKGFVPFTKYPGKDVRVGNLPA</sequence>
<dbReference type="AlphaFoldDB" id="A0A194WYZ4"/>
<feature type="region of interest" description="Disordered" evidence="2">
    <location>
        <begin position="111"/>
        <end position="165"/>
    </location>
</feature>
<keyword evidence="4" id="KW-1185">Reference proteome</keyword>
<accession>A0A194WYZ4</accession>
<dbReference type="GeneID" id="28823051"/>
<feature type="compositionally biased region" description="Polar residues" evidence="2">
    <location>
        <begin position="154"/>
        <end position="165"/>
    </location>
</feature>
<protein>
    <recommendedName>
        <fullName evidence="5">BZIP transcription factor</fullName>
    </recommendedName>
</protein>
<feature type="compositionally biased region" description="Polar residues" evidence="2">
    <location>
        <begin position="111"/>
        <end position="120"/>
    </location>
</feature>
<dbReference type="EMBL" id="KQ947423">
    <property type="protein sequence ID" value="KUJ12914.1"/>
    <property type="molecule type" value="Genomic_DNA"/>
</dbReference>
<dbReference type="CDD" id="cd14688">
    <property type="entry name" value="bZIP_YAP"/>
    <property type="match status" value="1"/>
</dbReference>
<dbReference type="PANTHER" id="PTHR37012:SF2">
    <property type="entry name" value="BZIP DOMAIN-CONTAINING PROTEIN-RELATED"/>
    <property type="match status" value="1"/>
</dbReference>
<evidence type="ECO:0008006" key="5">
    <source>
        <dbReference type="Google" id="ProtNLM"/>
    </source>
</evidence>
<dbReference type="InterPro" id="IPR021833">
    <property type="entry name" value="DUF3425"/>
</dbReference>
<feature type="region of interest" description="Disordered" evidence="2">
    <location>
        <begin position="1"/>
        <end position="27"/>
    </location>
</feature>
<dbReference type="RefSeq" id="XP_018067269.1">
    <property type="nucleotide sequence ID" value="XM_018213325.1"/>
</dbReference>